<organism evidence="2 3">
    <name type="scientific">Pendulispora albinea</name>
    <dbReference type="NCBI Taxonomy" id="2741071"/>
    <lineage>
        <taxon>Bacteria</taxon>
        <taxon>Pseudomonadati</taxon>
        <taxon>Myxococcota</taxon>
        <taxon>Myxococcia</taxon>
        <taxon>Myxococcales</taxon>
        <taxon>Sorangiineae</taxon>
        <taxon>Pendulisporaceae</taxon>
        <taxon>Pendulispora</taxon>
    </lineage>
</organism>
<evidence type="ECO:0000313" key="3">
    <source>
        <dbReference type="Proteomes" id="UP001370348"/>
    </source>
</evidence>
<reference evidence="2 3" key="1">
    <citation type="submission" date="2021-12" db="EMBL/GenBank/DDBJ databases">
        <title>Discovery of the Pendulisporaceae a myxobacterial family with distinct sporulation behavior and unique specialized metabolism.</title>
        <authorList>
            <person name="Garcia R."/>
            <person name="Popoff A."/>
            <person name="Bader C.D."/>
            <person name="Loehr J."/>
            <person name="Walesch S."/>
            <person name="Walt C."/>
            <person name="Boldt J."/>
            <person name="Bunk B."/>
            <person name="Haeckl F.J.F.P.J."/>
            <person name="Gunesch A.P."/>
            <person name="Birkelbach J."/>
            <person name="Nuebel U."/>
            <person name="Pietschmann T."/>
            <person name="Bach T."/>
            <person name="Mueller R."/>
        </authorList>
    </citation>
    <scope>NUCLEOTIDE SEQUENCE [LARGE SCALE GENOMIC DNA]</scope>
    <source>
        <strain evidence="2 3">MSr11954</strain>
    </source>
</reference>
<protein>
    <submittedName>
        <fullName evidence="2">Uncharacterized protein</fullName>
    </submittedName>
</protein>
<gene>
    <name evidence="2" type="ORF">LZC94_47055</name>
</gene>
<feature type="region of interest" description="Disordered" evidence="1">
    <location>
        <begin position="1"/>
        <end position="30"/>
    </location>
</feature>
<dbReference type="RefSeq" id="WP_394824994.1">
    <property type="nucleotide sequence ID" value="NZ_CP089984.1"/>
</dbReference>
<dbReference type="EMBL" id="CP089984">
    <property type="protein sequence ID" value="WXB15369.1"/>
    <property type="molecule type" value="Genomic_DNA"/>
</dbReference>
<name>A0ABZ2LWR6_9BACT</name>
<proteinExistence type="predicted"/>
<sequence length="151" mass="16765">MGSIFRKRGAEAQRGRRGDNGDSNTQPPIPKDWGWAKMRYRDGKALGYYYRDAAAGPSFKILLDLAPARSVSEIRDELASLGYRGSVTYRCGAHETMNVEGLPSDVVAFLLDKFEHGTGRGDAIVMKLTRAECEAYGLPDRPPWIGHYLRG</sequence>
<accession>A0ABZ2LWR6</accession>
<evidence type="ECO:0000313" key="2">
    <source>
        <dbReference type="EMBL" id="WXB15369.1"/>
    </source>
</evidence>
<feature type="compositionally biased region" description="Basic and acidic residues" evidence="1">
    <location>
        <begin position="8"/>
        <end position="20"/>
    </location>
</feature>
<evidence type="ECO:0000256" key="1">
    <source>
        <dbReference type="SAM" id="MobiDB-lite"/>
    </source>
</evidence>
<dbReference type="Proteomes" id="UP001370348">
    <property type="component" value="Chromosome"/>
</dbReference>
<keyword evidence="3" id="KW-1185">Reference proteome</keyword>